<name>A0ABP4LPG3_9ACTN</name>
<evidence type="ECO:0000256" key="1">
    <source>
        <dbReference type="SAM" id="MobiDB-lite"/>
    </source>
</evidence>
<evidence type="ECO:0000259" key="3">
    <source>
        <dbReference type="Pfam" id="PF07811"/>
    </source>
</evidence>
<dbReference type="RefSeq" id="WP_344174624.1">
    <property type="nucleotide sequence ID" value="NZ_BAAANC010000002.1"/>
</dbReference>
<feature type="region of interest" description="Disordered" evidence="1">
    <location>
        <begin position="1"/>
        <end position="32"/>
    </location>
</feature>
<dbReference type="EMBL" id="BAAANC010000002">
    <property type="protein sequence ID" value="GAA1526827.1"/>
    <property type="molecule type" value="Genomic_DNA"/>
</dbReference>
<dbReference type="InterPro" id="IPR012495">
    <property type="entry name" value="TadE-like_dom"/>
</dbReference>
<protein>
    <recommendedName>
        <fullName evidence="3">TadE-like domain-containing protein</fullName>
    </recommendedName>
</protein>
<organism evidence="4 5">
    <name type="scientific">Kribbella lupini</name>
    <dbReference type="NCBI Taxonomy" id="291602"/>
    <lineage>
        <taxon>Bacteria</taxon>
        <taxon>Bacillati</taxon>
        <taxon>Actinomycetota</taxon>
        <taxon>Actinomycetes</taxon>
        <taxon>Propionibacteriales</taxon>
        <taxon>Kribbellaceae</taxon>
        <taxon>Kribbella</taxon>
    </lineage>
</organism>
<sequence length="208" mass="22533">MTRAQGNERRRRSFSQYEQRRPLTIGDGRRGTGALVGQVRKGHDGLVRSSLPGRGGEVGCLPVRRDERGCLPGRRDEVGCLPGRRDERGSAVVDFVLVTMIVVPLFLGILQVGLFLYIRNTMTAAASEGALYAAVLNRDTADGEARTRELVDGIVRDELIESVTAEQTEIDGQPVVRVAISAHMPALGLWGPGIDFSVEGHAVKETGE</sequence>
<evidence type="ECO:0000313" key="4">
    <source>
        <dbReference type="EMBL" id="GAA1526827.1"/>
    </source>
</evidence>
<proteinExistence type="predicted"/>
<evidence type="ECO:0000256" key="2">
    <source>
        <dbReference type="SAM" id="Phobius"/>
    </source>
</evidence>
<accession>A0ABP4LPG3</accession>
<comment type="caution">
    <text evidence="4">The sequence shown here is derived from an EMBL/GenBank/DDBJ whole genome shotgun (WGS) entry which is preliminary data.</text>
</comment>
<evidence type="ECO:0000313" key="5">
    <source>
        <dbReference type="Proteomes" id="UP001500363"/>
    </source>
</evidence>
<gene>
    <name evidence="4" type="ORF">GCM10009741_30620</name>
</gene>
<dbReference type="Pfam" id="PF07811">
    <property type="entry name" value="TadE"/>
    <property type="match status" value="1"/>
</dbReference>
<dbReference type="Proteomes" id="UP001500363">
    <property type="component" value="Unassembled WGS sequence"/>
</dbReference>
<reference evidence="5" key="1">
    <citation type="journal article" date="2019" name="Int. J. Syst. Evol. Microbiol.">
        <title>The Global Catalogue of Microorganisms (GCM) 10K type strain sequencing project: providing services to taxonomists for standard genome sequencing and annotation.</title>
        <authorList>
            <consortium name="The Broad Institute Genomics Platform"/>
            <consortium name="The Broad Institute Genome Sequencing Center for Infectious Disease"/>
            <person name="Wu L."/>
            <person name="Ma J."/>
        </authorList>
    </citation>
    <scope>NUCLEOTIDE SEQUENCE [LARGE SCALE GENOMIC DNA]</scope>
    <source>
        <strain evidence="5">JCM 14303</strain>
    </source>
</reference>
<keyword evidence="2" id="KW-0812">Transmembrane</keyword>
<feature type="transmembrane region" description="Helical" evidence="2">
    <location>
        <begin position="91"/>
        <end position="118"/>
    </location>
</feature>
<keyword evidence="2" id="KW-0472">Membrane</keyword>
<feature type="domain" description="TadE-like" evidence="3">
    <location>
        <begin position="89"/>
        <end position="130"/>
    </location>
</feature>
<keyword evidence="5" id="KW-1185">Reference proteome</keyword>
<keyword evidence="2" id="KW-1133">Transmembrane helix</keyword>